<dbReference type="STRING" id="1798383.A3D78_05225"/>
<feature type="transmembrane region" description="Helical" evidence="1">
    <location>
        <begin position="106"/>
        <end position="125"/>
    </location>
</feature>
<reference evidence="2 3" key="1">
    <citation type="journal article" date="2016" name="Nat. Commun.">
        <title>Thousands of microbial genomes shed light on interconnected biogeochemical processes in an aquifer system.</title>
        <authorList>
            <person name="Anantharaman K."/>
            <person name="Brown C.T."/>
            <person name="Hug L.A."/>
            <person name="Sharon I."/>
            <person name="Castelle C.J."/>
            <person name="Probst A.J."/>
            <person name="Thomas B.C."/>
            <person name="Singh A."/>
            <person name="Wilkins M.J."/>
            <person name="Karaoz U."/>
            <person name="Brodie E.L."/>
            <person name="Williams K.H."/>
            <person name="Hubbard S.S."/>
            <person name="Banfield J.F."/>
        </authorList>
    </citation>
    <scope>NUCLEOTIDE SEQUENCE [LARGE SCALE GENOMIC DNA]</scope>
</reference>
<feature type="transmembrane region" description="Helical" evidence="1">
    <location>
        <begin position="301"/>
        <end position="321"/>
    </location>
</feature>
<evidence type="ECO:0000256" key="1">
    <source>
        <dbReference type="SAM" id="Phobius"/>
    </source>
</evidence>
<accession>A0A1F5ZYS1</accession>
<feature type="transmembrane region" description="Helical" evidence="1">
    <location>
        <begin position="132"/>
        <end position="151"/>
    </location>
</feature>
<evidence type="ECO:0000313" key="2">
    <source>
        <dbReference type="EMBL" id="OGG17626.1"/>
    </source>
</evidence>
<keyword evidence="1" id="KW-1133">Transmembrane helix</keyword>
<sequence>MSKIFFTRSFVIYFFFSQILIILSNTSLILHQINQPPLSVYPLVNTEWTHDFYLYLSVVTQGKSGSWLYSETYTSEPTKPGFFLFYYILVGKMAALFNLWPPVAYHLARIISLEFFILLVYLLCYQILGQRLAILGAGLSLFTGLSPLPLFKETLNLQFYPAGYPWWMSFDTLERLNGFPHHIFGQAILLLTVIAVIHFVRTQKWRFAICSAFLSLIGGLLFPPILGPLVVCLSLGLIIYSLPIIRKLFWDKWKLIAGILLIIAASSAAYLMVIWQQHQGFPWNQWASNELIRWNTNEPNFNYSLFFFFGILPVIVFPTVIKSVFSRRFEDYLILFWAIYPFMLLPFATTLGLPKIRLLQEAPVVPLGILAGASIGRIIPKTSGNIFRLVIIVAVITFGLPSIITIFQERLSTLPLFVSGHHFHIPRPTYNAIKYMEDNLKPYSLILSEQMMGNIIPAFIPVKTYVGHFTHTINFYQKEQLTRSFFAQTMKESEAKKLLVDNNISYVYQGENERLINNILLKYSFLEKIYEKDEIILYKVL</sequence>
<feature type="transmembrane region" description="Helical" evidence="1">
    <location>
        <begin position="257"/>
        <end position="275"/>
    </location>
</feature>
<feature type="transmembrane region" description="Helical" evidence="1">
    <location>
        <begin position="12"/>
        <end position="32"/>
    </location>
</feature>
<dbReference type="AlphaFoldDB" id="A0A1F5ZYS1"/>
<feature type="transmembrane region" description="Helical" evidence="1">
    <location>
        <begin position="228"/>
        <end position="245"/>
    </location>
</feature>
<feature type="transmembrane region" description="Helical" evidence="1">
    <location>
        <begin position="333"/>
        <end position="356"/>
    </location>
</feature>
<name>A0A1F5ZYS1_9BACT</name>
<evidence type="ECO:0000313" key="3">
    <source>
        <dbReference type="Proteomes" id="UP000176253"/>
    </source>
</evidence>
<evidence type="ECO:0008006" key="4">
    <source>
        <dbReference type="Google" id="ProtNLM"/>
    </source>
</evidence>
<protein>
    <recommendedName>
        <fullName evidence="4">Glycosyltransferase RgtA/B/C/D-like domain-containing protein</fullName>
    </recommendedName>
</protein>
<feature type="transmembrane region" description="Helical" evidence="1">
    <location>
        <begin position="362"/>
        <end position="379"/>
    </location>
</feature>
<keyword evidence="1" id="KW-0472">Membrane</keyword>
<dbReference type="EMBL" id="MFJM01000031">
    <property type="protein sequence ID" value="OGG17626.1"/>
    <property type="molecule type" value="Genomic_DNA"/>
</dbReference>
<dbReference type="Proteomes" id="UP000176253">
    <property type="component" value="Unassembled WGS sequence"/>
</dbReference>
<feature type="transmembrane region" description="Helical" evidence="1">
    <location>
        <begin position="205"/>
        <end position="222"/>
    </location>
</feature>
<organism evidence="2 3">
    <name type="scientific">Candidatus Gottesmanbacteria bacterium RIFCSPHIGHO2_02_FULL_39_14</name>
    <dbReference type="NCBI Taxonomy" id="1798383"/>
    <lineage>
        <taxon>Bacteria</taxon>
        <taxon>Candidatus Gottesmaniibacteriota</taxon>
    </lineage>
</organism>
<comment type="caution">
    <text evidence="2">The sequence shown here is derived from an EMBL/GenBank/DDBJ whole genome shotgun (WGS) entry which is preliminary data.</text>
</comment>
<feature type="transmembrane region" description="Helical" evidence="1">
    <location>
        <begin position="183"/>
        <end position="200"/>
    </location>
</feature>
<gene>
    <name evidence="2" type="ORF">A3D78_05225</name>
</gene>
<keyword evidence="1" id="KW-0812">Transmembrane</keyword>
<proteinExistence type="predicted"/>
<feature type="transmembrane region" description="Helical" evidence="1">
    <location>
        <begin position="386"/>
        <end position="407"/>
    </location>
</feature>